<keyword evidence="3" id="KW-1185">Reference proteome</keyword>
<accession>A0A098S6Y5</accession>
<feature type="transmembrane region" description="Helical" evidence="1">
    <location>
        <begin position="53"/>
        <end position="81"/>
    </location>
</feature>
<keyword evidence="1" id="KW-0812">Transmembrane</keyword>
<keyword evidence="1" id="KW-0472">Membrane</keyword>
<sequence length="155" mass="16824">MGNRFLIYCIKGLAAIGLLGIFALSVAVMLYGMVETVHAAGGILQNQHSEKDIIVIVVGIVDFFLLGITALLVAVGLYELFFKPIAGLPDWINIKNMDQLKVMLITVAILVMSISFMGKVVTWNGEDDIMGYGVALGLVIIGLSYFLSIKQKKES</sequence>
<evidence type="ECO:0000313" key="2">
    <source>
        <dbReference type="EMBL" id="KGE88324.1"/>
    </source>
</evidence>
<feature type="transmembrane region" description="Helical" evidence="1">
    <location>
        <begin position="102"/>
        <end position="123"/>
    </location>
</feature>
<reference evidence="2 3" key="1">
    <citation type="journal article" date="2014" name="Int. J. Syst. Evol. Microbiol.">
        <title>Phaeodactylibacter xiamenensis gen. nov., sp. nov., a member of the family Saprospiraceae isolated from the marine alga Phaeodactylum tricornutum.</title>
        <authorList>
            <person name="Chen Z.Jr."/>
            <person name="Lei X."/>
            <person name="Lai Q."/>
            <person name="Li Y."/>
            <person name="Zhang B."/>
            <person name="Zhang J."/>
            <person name="Zhang H."/>
            <person name="Yang L."/>
            <person name="Zheng W."/>
            <person name="Tian Y."/>
            <person name="Yu Z."/>
            <person name="Xu H.Jr."/>
            <person name="Zheng T."/>
        </authorList>
    </citation>
    <scope>NUCLEOTIDE SEQUENCE [LARGE SCALE GENOMIC DNA]</scope>
    <source>
        <strain evidence="2 3">KD52</strain>
    </source>
</reference>
<evidence type="ECO:0000256" key="1">
    <source>
        <dbReference type="SAM" id="Phobius"/>
    </source>
</evidence>
<evidence type="ECO:0000313" key="3">
    <source>
        <dbReference type="Proteomes" id="UP000029736"/>
    </source>
</evidence>
<protein>
    <recommendedName>
        <fullName evidence="4">YqhA family protein</fullName>
    </recommendedName>
</protein>
<dbReference type="RefSeq" id="WP_044218867.1">
    <property type="nucleotide sequence ID" value="NZ_JBKAGJ010000017.1"/>
</dbReference>
<comment type="caution">
    <text evidence="2">The sequence shown here is derived from an EMBL/GenBank/DDBJ whole genome shotgun (WGS) entry which is preliminary data.</text>
</comment>
<feature type="transmembrane region" description="Helical" evidence="1">
    <location>
        <begin position="129"/>
        <end position="149"/>
    </location>
</feature>
<dbReference type="PIRSF" id="PIRSF026509">
    <property type="entry name" value="UCP026509"/>
    <property type="match status" value="1"/>
</dbReference>
<gene>
    <name evidence="2" type="ORF">IX84_08950</name>
</gene>
<name>A0A098S6Y5_9BACT</name>
<dbReference type="Pfam" id="PF03350">
    <property type="entry name" value="UPF0114"/>
    <property type="match status" value="1"/>
</dbReference>
<organism evidence="2 3">
    <name type="scientific">Phaeodactylibacter xiamenensis</name>
    <dbReference type="NCBI Taxonomy" id="1524460"/>
    <lineage>
        <taxon>Bacteria</taxon>
        <taxon>Pseudomonadati</taxon>
        <taxon>Bacteroidota</taxon>
        <taxon>Saprospiria</taxon>
        <taxon>Saprospirales</taxon>
        <taxon>Haliscomenobacteraceae</taxon>
        <taxon>Phaeodactylibacter</taxon>
    </lineage>
</organism>
<dbReference type="InterPro" id="IPR005134">
    <property type="entry name" value="UPF0114"/>
</dbReference>
<proteinExistence type="predicted"/>
<feature type="transmembrane region" description="Helical" evidence="1">
    <location>
        <begin position="12"/>
        <end position="33"/>
    </location>
</feature>
<dbReference type="EMBL" id="JPOS01000019">
    <property type="protein sequence ID" value="KGE88324.1"/>
    <property type="molecule type" value="Genomic_DNA"/>
</dbReference>
<dbReference type="Proteomes" id="UP000029736">
    <property type="component" value="Unassembled WGS sequence"/>
</dbReference>
<dbReference type="OrthoDB" id="1495950at2"/>
<dbReference type="AlphaFoldDB" id="A0A098S6Y5"/>
<evidence type="ECO:0008006" key="4">
    <source>
        <dbReference type="Google" id="ProtNLM"/>
    </source>
</evidence>
<keyword evidence="1" id="KW-1133">Transmembrane helix</keyword>